<feature type="region of interest" description="Disordered" evidence="2">
    <location>
        <begin position="557"/>
        <end position="585"/>
    </location>
</feature>
<keyword evidence="3" id="KW-0472">Membrane</keyword>
<evidence type="ECO:0000313" key="4">
    <source>
        <dbReference type="Proteomes" id="UP000695026"/>
    </source>
</evidence>
<feature type="region of interest" description="Disordered" evidence="2">
    <location>
        <begin position="925"/>
        <end position="966"/>
    </location>
</feature>
<proteinExistence type="predicted"/>
<protein>
    <submittedName>
        <fullName evidence="5">Golgin subfamily B member 1 isoform X1</fullName>
    </submittedName>
</protein>
<feature type="coiled-coil region" evidence="1">
    <location>
        <begin position="1390"/>
        <end position="1625"/>
    </location>
</feature>
<feature type="coiled-coil region" evidence="1">
    <location>
        <begin position="2564"/>
        <end position="2737"/>
    </location>
</feature>
<feature type="coiled-coil region" evidence="1">
    <location>
        <begin position="623"/>
        <end position="661"/>
    </location>
</feature>
<dbReference type="GO" id="GO:0005793">
    <property type="term" value="C:endoplasmic reticulum-Golgi intermediate compartment"/>
    <property type="evidence" value="ECO:0007669"/>
    <property type="project" value="TreeGrafter"/>
</dbReference>
<dbReference type="GO" id="GO:0016020">
    <property type="term" value="C:membrane"/>
    <property type="evidence" value="ECO:0007669"/>
    <property type="project" value="TreeGrafter"/>
</dbReference>
<feature type="coiled-coil region" evidence="1">
    <location>
        <begin position="2762"/>
        <end position="2834"/>
    </location>
</feature>
<feature type="compositionally biased region" description="Basic and acidic residues" evidence="2">
    <location>
        <begin position="925"/>
        <end position="936"/>
    </location>
</feature>
<feature type="coiled-coil region" evidence="1">
    <location>
        <begin position="1968"/>
        <end position="2172"/>
    </location>
</feature>
<keyword evidence="3" id="KW-0812">Transmembrane</keyword>
<dbReference type="OrthoDB" id="9904168at2759"/>
<feature type="coiled-coil region" evidence="1">
    <location>
        <begin position="2892"/>
        <end position="2947"/>
    </location>
</feature>
<feature type="coiled-coil region" evidence="1">
    <location>
        <begin position="1689"/>
        <end position="1907"/>
    </location>
</feature>
<feature type="coiled-coil region" evidence="1">
    <location>
        <begin position="158"/>
        <end position="373"/>
    </location>
</feature>
<feature type="coiled-coil region" evidence="1">
    <location>
        <begin position="1184"/>
        <end position="1267"/>
    </location>
</feature>
<feature type="region of interest" description="Disordered" evidence="2">
    <location>
        <begin position="2954"/>
        <end position="2981"/>
    </location>
</feature>
<feature type="region of interest" description="Disordered" evidence="2">
    <location>
        <begin position="1025"/>
        <end position="1063"/>
    </location>
</feature>
<feature type="coiled-coil region" evidence="1">
    <location>
        <begin position="55"/>
        <end position="115"/>
    </location>
</feature>
<feature type="compositionally biased region" description="Basic and acidic residues" evidence="2">
    <location>
        <begin position="2971"/>
        <end position="2981"/>
    </location>
</feature>
<evidence type="ECO:0000313" key="5">
    <source>
        <dbReference type="RefSeq" id="XP_025029897.1"/>
    </source>
</evidence>
<keyword evidence="4" id="KW-1185">Reference proteome</keyword>
<dbReference type="PANTHER" id="PTHR18887">
    <property type="entry name" value="GOLGI-ASSOCIATED PROTEIN GCP360-RELATED"/>
    <property type="match status" value="1"/>
</dbReference>
<feature type="coiled-coil region" evidence="1">
    <location>
        <begin position="1303"/>
        <end position="1361"/>
    </location>
</feature>
<sequence>MLSRLSGLASTVLHELSGEGEDAETAVPPAGPELESSQQNGEETPEDVREHLTHMEKLVVQLKNLVREKDAQLQQKDAMLQEERQAAEAKLLKLKLQAKVKVANLNKRIEELTECGAAAPTKEPPGEPLPPVQVRLPTVSISASPGGGQTSQGDHTMCNRQEEEMGLLRRQLQEQEEIVGELRGQLEEATERLGEAQAQVGSLQKEMLEKEGLHEEQARQHQAEILQLEAWSAREAEMQQNLRQLQRRVEEQEAALLGRTQVVELLQQELNSSEEEKQSLLKKFQEAETELDSSRSALASVQQESQNLVKGLELELAEQKMAFQHTQEEMHALRQELAHARASQAEREWERQAEEARHALEMAEKSQEMAELQKAEQDLCSSYEAVQAENARLRQKADLPSECSPEGSSASQGELPERPTEFGFSQPELETLAAQVLPLSQPLNQEDVAALPGGNAGEQEEEPYKTTRAALEARDGFLGSDSMEGREPPDTPATLTQSTAGRILEEPLHAQENGHPDLLEYYAEKKHHDLSVLLVELQEAQEEIAFLKGQLQVSSNLEADGGQSQGSDPERGAGPIQSDSSSSSLVTVDIQDSPSVLGMLLGQEDNETTQGPSLDSGLQLEKMAKLALEVSELQRRQQEAVELHERVLEEKAVQIGKLQEQVEGSTRAVHTLSAERDQLLSQLKELCFLAELKDQAEGNLAYSEEQQLSNYESGISHLGLLKEQIQSLRNETKSKDVKIIALQKDLDEAQRHLSEQEIFGRNLLSQLQEEEQKSQALMGQVWEASARAEELSQTLTLKELEATKLAKLLSENSVEVERLQQEVVEREQRMTEVSVGMSDRMVQLNEEKFMLGKELKSVMEQLSVLQQGKETREQAVETEEEQQPTEVLPPSEEVEALRKENELVRKKLQAALLSRKELLSRVRQLEQEGKGRREPLAETQENEGVERPTESDGLNGGTGHPVRRGRAASLSQLLSAKETTSQTTSGERECTWQRTVITELQQSLQQKDLLISTLQAELKDCKLAPEKQTPMDQNAEGSSSAVSGAGETSSKAGPGPEGENRTVQEEFSALVQEREQLQKKLQEALVSRKDTIKKAKEKNRHHRELLKQQKDDYNLLQEQFEQQSREKESLQDQLQALSKTLESCSPPKPAGEASPEGPASGLVQEFGQEAFAERTSLATEGLVVGQLKADFEKLQAEKGEVEAQIRHLEGELDSKSEETLLLQEKVKQLLAEVEMAQAACSQAEASVASLKLELQESQAEIARQESLRCHQEQKELSSSEEIKGLSSQLKDQNESLCGLQAELQEKENMIKVLQGQLEQAQQLQAELQQKSAGEPAESQPKAQLQRKLQAALISRKEALKESRVLRDELASTKASLESTSLHLLDVESRVSELDKEKMVLLEKLATLREEREKLISAVDKALVENQNITGSCESLKLALEGVTQEKTRLEKEMGSLRHTQAQELSEWQRKHKELQKEYETLLQSYENVSNEAERIQRVVESVRQEKQELFLKLKDVEAEKKEGEARLQGAEQEMEGMREKMRKFAKSKQQKILELEEENEQLRLEIHPVDGRQGGTHSGLQEELETSKKNCQALSDQLKVLIAEKDFLNQEIQDLRQTLQNKEDRTDLSSIQEEMVGKNKAVSSTMMSEEVADEQGDPKTGPELLTATALSLEDKKEDLSTVSPLCDERIGDSQQVAQLQEQVAQLQEQVAALEEKGKMAAEEMSKSHRDLEALKEEKKGLEDLLTVKGQELEALQEKIKMEEVCGQTKEQLTEVLMLKEALEIEKDDLEERLMNQLAELNGSIGNYQQDIADLESKNQQLLGEVESLQGALSRLEDEKRHLLREKFEVEAEKKENMEKVKSTWKEDNGRTQTKELQELLKEKQQEVRQLQKDCIKSQEKISGLERTIKALEFVQSESKRELEATKKSMVEAGENTKKVQAELASCKVLLDDTQSEAARVVAESLKVKEELQATKAQVRSQLSQKEKELERHLEQEKVKHLKEIRNMEERLEALQKKQVYAEESARDLQESLHQKDQEAKQLQGSLNHTLAQLAAFTRSMSSLQDDRDRVIDESRQWEKKFSEAIEKKEQELYAREQACAALQEQTKKMALQVEDLQGLIASLERNKLVQESHAQKELQHHQEEVRLLQEENSRLELQLEEVQQLLGNSQSQVLQQGGELGSLRKQLADLQDSFENCDKARVEMAKMAKSHEAGLQDYRFSLEQLEADLQASKELTDRLHAEMSFKEQKIVSLVAAKEEAIAGAVLEIQQQHKEELKELENQIAKAEVEKVALEANKAKAQEKVSSLMEKLKNTHEESKQHKAQLDSFTKSMSSLQDDRDRVLEDYRQLEQRHLAAILEKDQLIQEAAAENNALKEELRSLHGQMDDLHAENAKLDAELVRYREDLNQVISIKDNQQKQLLKTQIERIQALEKEKAGVEGQLQESELSLANLQLTVEALQLEKHNLEQEVKALKSSLSQVQNEILALQEGGPMLELQLQLQDQVDEVQKLGGQLLLSKQQVAELEEELSHLRQTTSQKIYEAEAKMKKELKSLHHDTGLLRNETETAEERVAELAKDLLEMEQNLLVVTEENQDLKAQIQSFKKAMSSLQDSWDRSNEELRAMEKKYAGDLEEQRQLVQNLREEKLQFQEVQKTLERQRDSLTSELAAFRDPKEGKGLLEKLEKLNQQLESKDSQLVYLSSELERASGQVKSFSQAMASLQAERDRLLSELDKIRRTEEVKLQSAAGPSASLAEVPSLKKALSSLQNDRDRLLVELKNLQQQYLQMGVDTAEMMRLKAQLQQQKQELEQQQQLQEKLRQERASWQLELHQLREEKAAWEQGKQQTPPSAQGMEKQHQRQGAPGATGPGRDVAGQAAALEDLQAQLGSSLKGLHQKELRIQQLNNKLSQVFEEKNALALQLRGSSRSLRESQQRHSEALARCEAFEKQLRELQLPAKTGGPVPTDAAPGAPQEKDELSGESNPRELQDLQMQLSEAKQQQSSARQGLMQLQQQLEEERDRRLAAEEACSAAQEQIRRLESEEWAHSLQTSIAMPPGQEHDPLLEPAEGSFSKARGGKGLQRVLRSVFCPRRLLSLLATVYLFVIHVLLFLHVVGRL</sequence>
<name>A0A9F5IZS5_PYTBI</name>
<feature type="coiled-coil region" evidence="1">
    <location>
        <begin position="2985"/>
        <end position="3040"/>
    </location>
</feature>
<feature type="transmembrane region" description="Helical" evidence="3">
    <location>
        <begin position="3091"/>
        <end position="3112"/>
    </location>
</feature>
<accession>A0A9F5IZS5</accession>
<organism evidence="4 5">
    <name type="scientific">Python bivittatus</name>
    <name type="common">Burmese python</name>
    <name type="synonym">Python molurus bivittatus</name>
    <dbReference type="NCBI Taxonomy" id="176946"/>
    <lineage>
        <taxon>Eukaryota</taxon>
        <taxon>Metazoa</taxon>
        <taxon>Chordata</taxon>
        <taxon>Craniata</taxon>
        <taxon>Vertebrata</taxon>
        <taxon>Euteleostomi</taxon>
        <taxon>Lepidosauria</taxon>
        <taxon>Squamata</taxon>
        <taxon>Bifurcata</taxon>
        <taxon>Unidentata</taxon>
        <taxon>Episquamata</taxon>
        <taxon>Toxicofera</taxon>
        <taxon>Serpentes</taxon>
        <taxon>Henophidia</taxon>
        <taxon>Pythonidae</taxon>
        <taxon>Python</taxon>
    </lineage>
</organism>
<feature type="region of interest" description="Disordered" evidence="2">
    <location>
        <begin position="1"/>
        <end position="51"/>
    </location>
</feature>
<dbReference type="Gene3D" id="1.20.5.1160">
    <property type="entry name" value="Vasodilator-stimulated phosphoprotein"/>
    <property type="match status" value="1"/>
</dbReference>
<gene>
    <name evidence="5" type="primary">GOLGB1</name>
</gene>
<feature type="coiled-coil region" evidence="1">
    <location>
        <begin position="523"/>
        <end position="557"/>
    </location>
</feature>
<keyword evidence="3" id="KW-1133">Transmembrane helix</keyword>
<feature type="region of interest" description="Disordered" evidence="2">
    <location>
        <begin position="1141"/>
        <end position="1166"/>
    </location>
</feature>
<feature type="region of interest" description="Disordered" evidence="2">
    <location>
        <begin position="391"/>
        <end position="424"/>
    </location>
</feature>
<keyword evidence="1" id="KW-0175">Coiled coil</keyword>
<feature type="region of interest" description="Disordered" evidence="2">
    <location>
        <begin position="478"/>
        <end position="503"/>
    </location>
</feature>
<dbReference type="GO" id="GO:0005801">
    <property type="term" value="C:cis-Golgi network"/>
    <property type="evidence" value="ECO:0007669"/>
    <property type="project" value="TreeGrafter"/>
</dbReference>
<dbReference type="InterPro" id="IPR026202">
    <property type="entry name" value="GOLGB1"/>
</dbReference>
<dbReference type="PANTHER" id="PTHR18887:SF2">
    <property type="entry name" value="GOLGIN SUBFAMILY B MEMBER 1"/>
    <property type="match status" value="1"/>
</dbReference>
<evidence type="ECO:0000256" key="3">
    <source>
        <dbReference type="SAM" id="Phobius"/>
    </source>
</evidence>
<dbReference type="RefSeq" id="XP_025029897.1">
    <property type="nucleotide sequence ID" value="XM_025174129.1"/>
</dbReference>
<dbReference type="Proteomes" id="UP000695026">
    <property type="component" value="Unplaced"/>
</dbReference>
<feature type="region of interest" description="Disordered" evidence="2">
    <location>
        <begin position="869"/>
        <end position="893"/>
    </location>
</feature>
<dbReference type="CTD" id="2804"/>
<feature type="region of interest" description="Disordered" evidence="2">
    <location>
        <begin position="443"/>
        <end position="466"/>
    </location>
</feature>
<dbReference type="OMA" id="YMAIDAF"/>
<feature type="compositionally biased region" description="Low complexity" evidence="2">
    <location>
        <begin position="1035"/>
        <end position="1050"/>
    </location>
</feature>
<feature type="region of interest" description="Disordered" evidence="2">
    <location>
        <begin position="2836"/>
        <end position="2871"/>
    </location>
</feature>
<reference evidence="5" key="1">
    <citation type="submission" date="2025-08" db="UniProtKB">
        <authorList>
            <consortium name="RefSeq"/>
        </authorList>
    </citation>
    <scope>IDENTIFICATION</scope>
    <source>
        <tissue evidence="5">Liver</tissue>
    </source>
</reference>
<feature type="coiled-coil region" evidence="1">
    <location>
        <begin position="2215"/>
        <end position="2534"/>
    </location>
</feature>
<evidence type="ECO:0000256" key="2">
    <source>
        <dbReference type="SAM" id="MobiDB-lite"/>
    </source>
</evidence>
<dbReference type="GeneID" id="103050965"/>
<evidence type="ECO:0000256" key="1">
    <source>
        <dbReference type="SAM" id="Coils"/>
    </source>
</evidence>